<dbReference type="Pfam" id="PF13469">
    <property type="entry name" value="Sulfotransfer_3"/>
    <property type="match status" value="1"/>
</dbReference>
<evidence type="ECO:0000313" key="2">
    <source>
        <dbReference type="Proteomes" id="UP000291106"/>
    </source>
</evidence>
<dbReference type="OrthoDB" id="1441538at2"/>
<reference evidence="1 2" key="1">
    <citation type="submission" date="2019-02" db="EMBL/GenBank/DDBJ databases">
        <title>Shewanella sp. D4-2 isolated from Dokdo Island.</title>
        <authorList>
            <person name="Baek K."/>
        </authorList>
    </citation>
    <scope>NUCLEOTIDE SEQUENCE [LARGE SCALE GENOMIC DNA]</scope>
    <source>
        <strain evidence="1 2">D4-2</strain>
    </source>
</reference>
<sequence>MSQVFIFSACWRTGSTLIQRFLNTSDDLLIWGEPNYLLPFHNAFTKSVAHFKAVEWQHTSLEELGFQKAWIPVLNPKSQQLLEGYRAFFNTTYGGQLAQYGKRRWGFKEVRQNAYQHAEMMKTLFPDCKIIFHYRNPYEVYESLLSTDFHQSFNDPYQPIRFWANNMKDFIDTAKIERLGAIVIAHEDFVDEVKSMSEMEKVASFAGVKLTTTMVETLHHKVGGTSSQVGLEANVVNKIDQVISGTLGQELSEKVMSLFAKPKLA</sequence>
<dbReference type="KEGG" id="smai:EXU30_03430"/>
<keyword evidence="2" id="KW-1185">Reference proteome</keyword>
<dbReference type="InterPro" id="IPR027417">
    <property type="entry name" value="P-loop_NTPase"/>
</dbReference>
<evidence type="ECO:0008006" key="3">
    <source>
        <dbReference type="Google" id="ProtNLM"/>
    </source>
</evidence>
<proteinExistence type="predicted"/>
<dbReference type="SUPFAM" id="SSF52540">
    <property type="entry name" value="P-loop containing nucleoside triphosphate hydrolases"/>
    <property type="match status" value="1"/>
</dbReference>
<dbReference type="RefSeq" id="WP_130597827.1">
    <property type="nucleotide sequence ID" value="NZ_CP036200.1"/>
</dbReference>
<dbReference type="Gene3D" id="3.40.50.300">
    <property type="entry name" value="P-loop containing nucleotide triphosphate hydrolases"/>
    <property type="match status" value="1"/>
</dbReference>
<protein>
    <recommendedName>
        <fullName evidence="3">Sulfotransferase</fullName>
    </recommendedName>
</protein>
<dbReference type="AlphaFoldDB" id="A0A411PE92"/>
<dbReference type="Proteomes" id="UP000291106">
    <property type="component" value="Chromosome"/>
</dbReference>
<gene>
    <name evidence="1" type="ORF">EXU30_03430</name>
</gene>
<dbReference type="EMBL" id="CP036200">
    <property type="protein sequence ID" value="QBF81853.1"/>
    <property type="molecule type" value="Genomic_DNA"/>
</dbReference>
<name>A0A411PE92_9GAMM</name>
<evidence type="ECO:0000313" key="1">
    <source>
        <dbReference type="EMBL" id="QBF81853.1"/>
    </source>
</evidence>
<accession>A0A411PE92</accession>
<organism evidence="1 2">
    <name type="scientific">Shewanella maritima</name>
    <dbReference type="NCBI Taxonomy" id="2520507"/>
    <lineage>
        <taxon>Bacteria</taxon>
        <taxon>Pseudomonadati</taxon>
        <taxon>Pseudomonadota</taxon>
        <taxon>Gammaproteobacteria</taxon>
        <taxon>Alteromonadales</taxon>
        <taxon>Shewanellaceae</taxon>
        <taxon>Shewanella</taxon>
    </lineage>
</organism>